<dbReference type="GO" id="GO:0009190">
    <property type="term" value="P:cyclic nucleotide biosynthetic process"/>
    <property type="evidence" value="ECO:0007669"/>
    <property type="project" value="InterPro"/>
</dbReference>
<dbReference type="SUPFAM" id="SSF47769">
    <property type="entry name" value="SAM/Pointed domain"/>
    <property type="match status" value="1"/>
</dbReference>
<evidence type="ECO:0000259" key="3">
    <source>
        <dbReference type="PROSITE" id="PS50105"/>
    </source>
</evidence>
<dbReference type="PANTHER" id="PTHR16305">
    <property type="entry name" value="TESTICULAR SOLUBLE ADENYLYL CYCLASE"/>
    <property type="match status" value="1"/>
</dbReference>
<evidence type="ECO:0000259" key="4">
    <source>
        <dbReference type="PROSITE" id="PS50125"/>
    </source>
</evidence>
<comment type="caution">
    <text evidence="5">The sequence shown here is derived from an EMBL/GenBank/DDBJ whole genome shotgun (WGS) entry which is preliminary data.</text>
</comment>
<dbReference type="InterPro" id="IPR041664">
    <property type="entry name" value="AAA_16"/>
</dbReference>
<dbReference type="PROSITE" id="PS50125">
    <property type="entry name" value="GUANYLATE_CYCLASE_2"/>
    <property type="match status" value="1"/>
</dbReference>
<dbReference type="InterPro" id="IPR011990">
    <property type="entry name" value="TPR-like_helical_dom_sf"/>
</dbReference>
<dbReference type="RefSeq" id="WP_064244743.1">
    <property type="nucleotide sequence ID" value="NZ_LPUX01000068.1"/>
</dbReference>
<dbReference type="STRING" id="1472378.AU381_24880"/>
<dbReference type="InterPro" id="IPR001054">
    <property type="entry name" value="A/G_cyclase"/>
</dbReference>
<gene>
    <name evidence="5" type="ORF">AU381_24880</name>
</gene>
<dbReference type="GO" id="GO:0004016">
    <property type="term" value="F:adenylate cyclase activity"/>
    <property type="evidence" value="ECO:0007669"/>
    <property type="project" value="UniProtKB-ARBA"/>
</dbReference>
<dbReference type="AlphaFoldDB" id="A0A178XH35"/>
<dbReference type="EMBL" id="LPUX01000068">
    <property type="protein sequence ID" value="OAP34560.1"/>
    <property type="molecule type" value="Genomic_DNA"/>
</dbReference>
<evidence type="ECO:0000313" key="5">
    <source>
        <dbReference type="EMBL" id="OAP34560.1"/>
    </source>
</evidence>
<dbReference type="Gene3D" id="1.10.150.50">
    <property type="entry name" value="Transcription Factor, Ets-1"/>
    <property type="match status" value="1"/>
</dbReference>
<dbReference type="OrthoDB" id="9785312at2"/>
<dbReference type="SUPFAM" id="SSF55073">
    <property type="entry name" value="Nucleotide cyclase"/>
    <property type="match status" value="1"/>
</dbReference>
<dbReference type="InterPro" id="IPR029787">
    <property type="entry name" value="Nucleotide_cyclase"/>
</dbReference>
<keyword evidence="6" id="KW-1185">Reference proteome</keyword>
<dbReference type="Gene3D" id="3.40.50.300">
    <property type="entry name" value="P-loop containing nucleotide triphosphate hydrolases"/>
    <property type="match status" value="1"/>
</dbReference>
<dbReference type="CDD" id="cd07302">
    <property type="entry name" value="CHD"/>
    <property type="match status" value="1"/>
</dbReference>
<dbReference type="PANTHER" id="PTHR16305:SF28">
    <property type="entry name" value="GUANYLATE CYCLASE DOMAIN-CONTAINING PROTEIN"/>
    <property type="match status" value="1"/>
</dbReference>
<dbReference type="GO" id="GO:0005737">
    <property type="term" value="C:cytoplasm"/>
    <property type="evidence" value="ECO:0007669"/>
    <property type="project" value="TreeGrafter"/>
</dbReference>
<dbReference type="InterPro" id="IPR001660">
    <property type="entry name" value="SAM"/>
</dbReference>
<dbReference type="Gene3D" id="1.25.40.10">
    <property type="entry name" value="Tetratricopeptide repeat domain"/>
    <property type="match status" value="2"/>
</dbReference>
<accession>A0A178XH35</accession>
<dbReference type="Pfam" id="PF13191">
    <property type="entry name" value="AAA_16"/>
    <property type="match status" value="1"/>
</dbReference>
<dbReference type="Pfam" id="PF00211">
    <property type="entry name" value="Guanylate_cyc"/>
    <property type="match status" value="1"/>
</dbReference>
<keyword evidence="1" id="KW-0547">Nucleotide-binding</keyword>
<dbReference type="CDD" id="cd09487">
    <property type="entry name" value="SAM_superfamily"/>
    <property type="match status" value="1"/>
</dbReference>
<evidence type="ECO:0000256" key="2">
    <source>
        <dbReference type="ARBA" id="ARBA00022840"/>
    </source>
</evidence>
<sequence length="1118" mass="121683">MSDIASWLSRLGLAKYTEAFSANEIDFDALRHISEDDLKELGLPVGPRRKILAAITALGDETTSSARSGSATGPPSGREAERRQLTVMFIDLVGSTELSQRLDPEEMRDVFRGYQSAVSMEIGRYEGYVAKLMGDGVLAYFGWPTAHEDDAERAVRASLAAATATATLTTPLGTPLAVRIGIATGLVVVGDLIGEGSAQEEAVVGETPNLAARLQALAEPNTVAIADVTHRLVDGLFEMIDLGPQQLRGFEAPVPAWRVIGESDAEGRFDALHRVATPLVGRSEELDLLLQRWQQARTGKGQAAMVSGEPGIGKSRLIAALEERLSTEQHARLRYFCSPYHVNSALYPVIKQLERAAGLEPSDSTSAKLDKLEASMLQSTSDTTEAGPLLAALLSIDITGRYATTKLSPQAQKARTLSVLIQQLEGITASRPVVMVVEDAHWIDPTTAEWLDLLIERLHDLSVLLIVTLRPEFRPTWLGLPHVTAISLGRLGRDEGATIIDGVAGGKALPSDVENQILARTEGVPLFVEELTKAVLESDLLVDAGDRYRLNGPLPSLAIPSTLQDSLMARLDRLSSAKNVAQIGACIGRVFHHRLLTGVVGSDEPGLWTDLLKLEQSELVLRDGVAPEATYAFKHALIQDAAYQSLLKSRRQQIHAAIASTLEAQFREVAENEPETLAHHYTAAELADRAGDYWLKAGQQALKRSANVEALAHLGKGLQVVASLPSNEVRLRREIHLQNAMGVAAMAVKGWGAPEVLHAFSAARRLCDQLGDIKELFVAVRGEASYQLISGHLREADDLGRRCLQIAQSANDLDLLIEAHHQLWASKLFLGDYQAAEEHASWGIATYDRERDHRLTYVYTGHDPGVCCRNYFSEILWIRGYPDQALDRVREALALANCVSHSVSIATALSNLAFLRLLRREAEAGRELAQQQLEIATKFDLRLMAGVARFNIGWALAQQGELEQGIREMREAVEAVTATGADMGMAFRLCVLAQAHGQLGEAHKGLILLEHAFDITAKTGSKYQVPELLRTKGELLSRMESPGGGAAERWFRKSLTMACAEGAKSTELRAATSLASLYLDQGRNDEARDLLAPVYAWFTEGFETGDLVDAKALLARLS</sequence>
<evidence type="ECO:0000313" key="6">
    <source>
        <dbReference type="Proteomes" id="UP000094025"/>
    </source>
</evidence>
<dbReference type="SUPFAM" id="SSF48452">
    <property type="entry name" value="TPR-like"/>
    <property type="match status" value="1"/>
</dbReference>
<dbReference type="GO" id="GO:0035556">
    <property type="term" value="P:intracellular signal transduction"/>
    <property type="evidence" value="ECO:0007669"/>
    <property type="project" value="InterPro"/>
</dbReference>
<proteinExistence type="predicted"/>
<dbReference type="InterPro" id="IPR027417">
    <property type="entry name" value="P-loop_NTPase"/>
</dbReference>
<name>A0A178XH35_9HYPH</name>
<dbReference type="PROSITE" id="PS50105">
    <property type="entry name" value="SAM_DOMAIN"/>
    <property type="match status" value="1"/>
</dbReference>
<dbReference type="GO" id="GO:0005524">
    <property type="term" value="F:ATP binding"/>
    <property type="evidence" value="ECO:0007669"/>
    <property type="project" value="UniProtKB-KW"/>
</dbReference>
<feature type="domain" description="Guanylate cyclase" evidence="4">
    <location>
        <begin position="86"/>
        <end position="215"/>
    </location>
</feature>
<evidence type="ECO:0008006" key="7">
    <source>
        <dbReference type="Google" id="ProtNLM"/>
    </source>
</evidence>
<dbReference type="Proteomes" id="UP000094025">
    <property type="component" value="Unassembled WGS sequence"/>
</dbReference>
<dbReference type="SUPFAM" id="SSF52540">
    <property type="entry name" value="P-loop containing nucleoside triphosphate hydrolases"/>
    <property type="match status" value="1"/>
</dbReference>
<evidence type="ECO:0000256" key="1">
    <source>
        <dbReference type="ARBA" id="ARBA00022741"/>
    </source>
</evidence>
<dbReference type="SMART" id="SM00044">
    <property type="entry name" value="CYCc"/>
    <property type="match status" value="1"/>
</dbReference>
<dbReference type="Gene3D" id="3.30.70.1230">
    <property type="entry name" value="Nucleotide cyclase"/>
    <property type="match status" value="1"/>
</dbReference>
<feature type="domain" description="SAM" evidence="3">
    <location>
        <begin position="1"/>
        <end position="61"/>
    </location>
</feature>
<dbReference type="SMART" id="SM00454">
    <property type="entry name" value="SAM"/>
    <property type="match status" value="1"/>
</dbReference>
<dbReference type="Pfam" id="PF00536">
    <property type="entry name" value="SAM_1"/>
    <property type="match status" value="1"/>
</dbReference>
<keyword evidence="2" id="KW-0067">ATP-binding</keyword>
<organism evidence="5 6">
    <name type="scientific">Sinorhizobium glycinis</name>
    <dbReference type="NCBI Taxonomy" id="1472378"/>
    <lineage>
        <taxon>Bacteria</taxon>
        <taxon>Pseudomonadati</taxon>
        <taxon>Pseudomonadota</taxon>
        <taxon>Alphaproteobacteria</taxon>
        <taxon>Hyphomicrobiales</taxon>
        <taxon>Rhizobiaceae</taxon>
        <taxon>Sinorhizobium/Ensifer group</taxon>
        <taxon>Sinorhizobium</taxon>
    </lineage>
</organism>
<protein>
    <recommendedName>
        <fullName evidence="7">Adenylate cyclase</fullName>
    </recommendedName>
</protein>
<reference evidence="5 6" key="1">
    <citation type="journal article" date="2016" name="Int. J. Syst. Evol. Microbiol.">
        <title>Ensifer glycinis sp. nov., an novel rhizobial species associated with Glycine spp.</title>
        <authorList>
            <person name="Yan H."/>
            <person name="Yan J."/>
            <person name="Sui X.H."/>
            <person name="Wang E.T."/>
            <person name="Chen W.X."/>
            <person name="Zhang X.X."/>
            <person name="Chen W.F."/>
        </authorList>
    </citation>
    <scope>NUCLEOTIDE SEQUENCE [LARGE SCALE GENOMIC DNA]</scope>
    <source>
        <strain evidence="5 6">CCBAU 23380</strain>
    </source>
</reference>
<dbReference type="InterPro" id="IPR013761">
    <property type="entry name" value="SAM/pointed_sf"/>
</dbReference>